<dbReference type="Proteomes" id="UP000828390">
    <property type="component" value="Unassembled WGS sequence"/>
</dbReference>
<reference evidence="2" key="2">
    <citation type="submission" date="2020-11" db="EMBL/GenBank/DDBJ databases">
        <authorList>
            <person name="McCartney M.A."/>
            <person name="Auch B."/>
            <person name="Kono T."/>
            <person name="Mallez S."/>
            <person name="Becker A."/>
            <person name="Gohl D.M."/>
            <person name="Silverstein K.A.T."/>
            <person name="Koren S."/>
            <person name="Bechman K.B."/>
            <person name="Herman A."/>
            <person name="Abrahante J.E."/>
            <person name="Garbe J."/>
        </authorList>
    </citation>
    <scope>NUCLEOTIDE SEQUENCE</scope>
    <source>
        <strain evidence="2">Duluth1</strain>
        <tissue evidence="2">Whole animal</tissue>
    </source>
</reference>
<evidence type="ECO:0000313" key="2">
    <source>
        <dbReference type="EMBL" id="KAH3812283.1"/>
    </source>
</evidence>
<feature type="region of interest" description="Disordered" evidence="1">
    <location>
        <begin position="48"/>
        <end position="67"/>
    </location>
</feature>
<feature type="compositionally biased region" description="Polar residues" evidence="1">
    <location>
        <begin position="106"/>
        <end position="115"/>
    </location>
</feature>
<organism evidence="2 3">
    <name type="scientific">Dreissena polymorpha</name>
    <name type="common">Zebra mussel</name>
    <name type="synonym">Mytilus polymorpha</name>
    <dbReference type="NCBI Taxonomy" id="45954"/>
    <lineage>
        <taxon>Eukaryota</taxon>
        <taxon>Metazoa</taxon>
        <taxon>Spiralia</taxon>
        <taxon>Lophotrochozoa</taxon>
        <taxon>Mollusca</taxon>
        <taxon>Bivalvia</taxon>
        <taxon>Autobranchia</taxon>
        <taxon>Heteroconchia</taxon>
        <taxon>Euheterodonta</taxon>
        <taxon>Imparidentia</taxon>
        <taxon>Neoheterodontei</taxon>
        <taxon>Myida</taxon>
        <taxon>Dreissenoidea</taxon>
        <taxon>Dreissenidae</taxon>
        <taxon>Dreissena</taxon>
    </lineage>
</organism>
<proteinExistence type="predicted"/>
<keyword evidence="3" id="KW-1185">Reference proteome</keyword>
<evidence type="ECO:0000313" key="3">
    <source>
        <dbReference type="Proteomes" id="UP000828390"/>
    </source>
</evidence>
<protein>
    <submittedName>
        <fullName evidence="2">Uncharacterized protein</fullName>
    </submittedName>
</protein>
<sequence length="115" mass="13035">MCNRALKGSRWVGYTFSPSLPYKVQLSREGLRGREIINEPFKVTSTDRRGAHLFRSENHGNREKRRDRLTSSLVTVYEPLKTSIFGVRAKAFPPRNDEILTGTKAELSNASDPPT</sequence>
<feature type="region of interest" description="Disordered" evidence="1">
    <location>
        <begin position="96"/>
        <end position="115"/>
    </location>
</feature>
<accession>A0A9D4JKL9</accession>
<comment type="caution">
    <text evidence="2">The sequence shown here is derived from an EMBL/GenBank/DDBJ whole genome shotgun (WGS) entry which is preliminary data.</text>
</comment>
<name>A0A9D4JKL9_DREPO</name>
<gene>
    <name evidence="2" type="ORF">DPMN_140709</name>
</gene>
<dbReference type="AlphaFoldDB" id="A0A9D4JKL9"/>
<evidence type="ECO:0000256" key="1">
    <source>
        <dbReference type="SAM" id="MobiDB-lite"/>
    </source>
</evidence>
<reference evidence="2" key="1">
    <citation type="journal article" date="2019" name="bioRxiv">
        <title>The Genome of the Zebra Mussel, Dreissena polymorpha: A Resource for Invasive Species Research.</title>
        <authorList>
            <person name="McCartney M.A."/>
            <person name="Auch B."/>
            <person name="Kono T."/>
            <person name="Mallez S."/>
            <person name="Zhang Y."/>
            <person name="Obille A."/>
            <person name="Becker A."/>
            <person name="Abrahante J.E."/>
            <person name="Garbe J."/>
            <person name="Badalamenti J.P."/>
            <person name="Herman A."/>
            <person name="Mangelson H."/>
            <person name="Liachko I."/>
            <person name="Sullivan S."/>
            <person name="Sone E.D."/>
            <person name="Koren S."/>
            <person name="Silverstein K.A.T."/>
            <person name="Beckman K.B."/>
            <person name="Gohl D.M."/>
        </authorList>
    </citation>
    <scope>NUCLEOTIDE SEQUENCE</scope>
    <source>
        <strain evidence="2">Duluth1</strain>
        <tissue evidence="2">Whole animal</tissue>
    </source>
</reference>
<dbReference type="EMBL" id="JAIWYP010000006">
    <property type="protein sequence ID" value="KAH3812283.1"/>
    <property type="molecule type" value="Genomic_DNA"/>
</dbReference>